<accession>A0A2T6K806</accession>
<dbReference type="PROSITE" id="PS51123">
    <property type="entry name" value="OMPA_2"/>
    <property type="match status" value="1"/>
</dbReference>
<dbReference type="InterPro" id="IPR006690">
    <property type="entry name" value="OMPA-like_CS"/>
</dbReference>
<dbReference type="RefSeq" id="WP_108388448.1">
    <property type="nucleotide sequence ID" value="NZ_QBUD01000016.1"/>
</dbReference>
<dbReference type="OrthoDB" id="9782229at2"/>
<dbReference type="Pfam" id="PF13441">
    <property type="entry name" value="Gly-zipper_YMGG"/>
    <property type="match status" value="1"/>
</dbReference>
<dbReference type="GO" id="GO:0009279">
    <property type="term" value="C:cell outer membrane"/>
    <property type="evidence" value="ECO:0007669"/>
    <property type="project" value="UniProtKB-SubCell"/>
</dbReference>
<keyword evidence="5" id="KW-0732">Signal</keyword>
<dbReference type="PROSITE" id="PS51257">
    <property type="entry name" value="PROKAR_LIPOPROTEIN"/>
    <property type="match status" value="1"/>
</dbReference>
<organism evidence="7 8">
    <name type="scientific">Yoonia sediminilitoris</name>
    <dbReference type="NCBI Taxonomy" id="1286148"/>
    <lineage>
        <taxon>Bacteria</taxon>
        <taxon>Pseudomonadati</taxon>
        <taxon>Pseudomonadota</taxon>
        <taxon>Alphaproteobacteria</taxon>
        <taxon>Rhodobacterales</taxon>
        <taxon>Paracoccaceae</taxon>
        <taxon>Yoonia</taxon>
    </lineage>
</organism>
<gene>
    <name evidence="7" type="ORF">C8N45_11638</name>
</gene>
<evidence type="ECO:0000256" key="2">
    <source>
        <dbReference type="ARBA" id="ARBA00023136"/>
    </source>
</evidence>
<dbReference type="EMBL" id="QBUD01000016">
    <property type="protein sequence ID" value="PUB10866.1"/>
    <property type="molecule type" value="Genomic_DNA"/>
</dbReference>
<feature type="chain" id="PRO_5015632477" evidence="5">
    <location>
        <begin position="20"/>
        <end position="219"/>
    </location>
</feature>
<dbReference type="PANTHER" id="PTHR30329">
    <property type="entry name" value="STATOR ELEMENT OF FLAGELLAR MOTOR COMPLEX"/>
    <property type="match status" value="1"/>
</dbReference>
<sequence>MKISKLPLAIVASSLVLVAGCAGNGGPNDFERTRQGAAIGAASGAILGAVINRNDSVRERNQGALIGAALGAGIGGAIGNNLDRQAEELRQSLGNGVGVTRQGDQLIVTLSQDILFATNSTAVSGASQSDLATVAGSLNRYPNTTVNVIGHTDNVGSAEFNQDLSQRRAQAVASLLISNGVSPARVRSIGAGENQPIASNQTASGRQQNRRVEIIITEG</sequence>
<dbReference type="AlphaFoldDB" id="A0A2T6K806"/>
<dbReference type="CDD" id="cd07185">
    <property type="entry name" value="OmpA_C-like"/>
    <property type="match status" value="1"/>
</dbReference>
<comment type="caution">
    <text evidence="7">The sequence shown here is derived from an EMBL/GenBank/DDBJ whole genome shotgun (WGS) entry which is preliminary data.</text>
</comment>
<comment type="subcellular location">
    <subcellularLocation>
        <location evidence="1">Cell outer membrane</location>
    </subcellularLocation>
</comment>
<reference evidence="7 8" key="1">
    <citation type="submission" date="2018-04" db="EMBL/GenBank/DDBJ databases">
        <title>Genomic Encyclopedia of Archaeal and Bacterial Type Strains, Phase II (KMG-II): from individual species to whole genera.</title>
        <authorList>
            <person name="Goeker M."/>
        </authorList>
    </citation>
    <scope>NUCLEOTIDE SEQUENCE [LARGE SCALE GENOMIC DNA]</scope>
    <source>
        <strain evidence="7 8">DSM 29955</strain>
    </source>
</reference>
<name>A0A2T6K806_9RHOB</name>
<evidence type="ECO:0000256" key="3">
    <source>
        <dbReference type="ARBA" id="ARBA00023237"/>
    </source>
</evidence>
<dbReference type="PANTHER" id="PTHR30329:SF21">
    <property type="entry name" value="LIPOPROTEIN YIAD-RELATED"/>
    <property type="match status" value="1"/>
</dbReference>
<dbReference type="PROSITE" id="PS01068">
    <property type="entry name" value="OMPA_1"/>
    <property type="match status" value="1"/>
</dbReference>
<dbReference type="InterPro" id="IPR050330">
    <property type="entry name" value="Bact_OuterMem_StrucFunc"/>
</dbReference>
<dbReference type="InterPro" id="IPR027367">
    <property type="entry name" value="Gly-zipper_YMGG"/>
</dbReference>
<dbReference type="InterPro" id="IPR036737">
    <property type="entry name" value="OmpA-like_sf"/>
</dbReference>
<evidence type="ECO:0000313" key="7">
    <source>
        <dbReference type="EMBL" id="PUB10866.1"/>
    </source>
</evidence>
<evidence type="ECO:0000256" key="1">
    <source>
        <dbReference type="ARBA" id="ARBA00004442"/>
    </source>
</evidence>
<evidence type="ECO:0000259" key="6">
    <source>
        <dbReference type="PROSITE" id="PS51123"/>
    </source>
</evidence>
<feature type="signal peptide" evidence="5">
    <location>
        <begin position="1"/>
        <end position="19"/>
    </location>
</feature>
<keyword evidence="8" id="KW-1185">Reference proteome</keyword>
<dbReference type="Gene3D" id="3.30.1330.60">
    <property type="entry name" value="OmpA-like domain"/>
    <property type="match status" value="1"/>
</dbReference>
<evidence type="ECO:0000313" key="8">
    <source>
        <dbReference type="Proteomes" id="UP000244523"/>
    </source>
</evidence>
<dbReference type="InterPro" id="IPR006665">
    <property type="entry name" value="OmpA-like"/>
</dbReference>
<dbReference type="Pfam" id="PF00691">
    <property type="entry name" value="OmpA"/>
    <property type="match status" value="1"/>
</dbReference>
<protein>
    <submittedName>
        <fullName evidence="7">Outer membrane protein OmpA-like peptidoglycan-associated protein</fullName>
    </submittedName>
</protein>
<dbReference type="PRINTS" id="PR01021">
    <property type="entry name" value="OMPADOMAIN"/>
</dbReference>
<feature type="domain" description="OmpA-like" evidence="6">
    <location>
        <begin position="103"/>
        <end position="219"/>
    </location>
</feature>
<proteinExistence type="predicted"/>
<dbReference type="SUPFAM" id="SSF103088">
    <property type="entry name" value="OmpA-like"/>
    <property type="match status" value="1"/>
</dbReference>
<keyword evidence="2 4" id="KW-0472">Membrane</keyword>
<evidence type="ECO:0000256" key="5">
    <source>
        <dbReference type="SAM" id="SignalP"/>
    </source>
</evidence>
<dbReference type="InterPro" id="IPR006664">
    <property type="entry name" value="OMP_bac"/>
</dbReference>
<keyword evidence="3" id="KW-0998">Cell outer membrane</keyword>
<dbReference type="Proteomes" id="UP000244523">
    <property type="component" value="Unassembled WGS sequence"/>
</dbReference>
<evidence type="ECO:0000256" key="4">
    <source>
        <dbReference type="PROSITE-ProRule" id="PRU00473"/>
    </source>
</evidence>